<dbReference type="Proteomes" id="UP001214131">
    <property type="component" value="Chromosome"/>
</dbReference>
<accession>A0A8G1E668</accession>
<evidence type="ECO:0000313" key="2">
    <source>
        <dbReference type="EMBL" id="ARW19529.1"/>
    </source>
</evidence>
<reference evidence="4 6" key="3">
    <citation type="submission" date="2023-02" db="EMBL/GenBank/DDBJ databases">
        <title>Comparative genomics and fermentation flavor characterization of five lactic acid bacteria reveal flavor biosynthesis metabolic pathways in fermented muskmelon puree.</title>
        <authorList>
            <person name="Yuan L."/>
            <person name="Li M."/>
            <person name="Xu X."/>
            <person name="Lao F."/>
            <person name="Wu J."/>
        </authorList>
    </citation>
    <scope>NUCLEOTIDE SEQUENCE [LARGE SCALE GENOMIC DNA]</scope>
    <source>
        <strain evidence="4 6">Ca-4</strain>
    </source>
</reference>
<dbReference type="OMA" id="KATINMD"/>
<organism evidence="2 5">
    <name type="scientific">Pediococcus pentosaceus</name>
    <dbReference type="NCBI Taxonomy" id="1255"/>
    <lineage>
        <taxon>Bacteria</taxon>
        <taxon>Bacillati</taxon>
        <taxon>Bacillota</taxon>
        <taxon>Bacilli</taxon>
        <taxon>Lactobacillales</taxon>
        <taxon>Lactobacillaceae</taxon>
        <taxon>Pediococcus</taxon>
    </lineage>
</organism>
<evidence type="ECO:0000313" key="6">
    <source>
        <dbReference type="Proteomes" id="UP001214131"/>
    </source>
</evidence>
<dbReference type="Proteomes" id="UP001194632">
    <property type="component" value="Unassembled WGS sequence"/>
</dbReference>
<evidence type="ECO:0000313" key="3">
    <source>
        <dbReference type="EMBL" id="MBF7115326.1"/>
    </source>
</evidence>
<dbReference type="EMBL" id="CP118739">
    <property type="protein sequence ID" value="WEA57169.1"/>
    <property type="molecule type" value="Genomic_DNA"/>
</dbReference>
<protein>
    <submittedName>
        <fullName evidence="3">DUF2129 domain-containing protein</fullName>
    </submittedName>
    <submittedName>
        <fullName evidence="2">UPF0298 protein</fullName>
    </submittedName>
</protein>
<keyword evidence="1" id="KW-0963">Cytoplasm</keyword>
<reference evidence="2 5" key="1">
    <citation type="submission" date="2017-05" db="EMBL/GenBank/DDBJ databases">
        <title>Genome sequence of Pediococcus pentosaceus strain SRCM100892.</title>
        <authorList>
            <person name="Cho S.H."/>
        </authorList>
    </citation>
    <scope>NUCLEOTIDE SEQUENCE [LARGE SCALE GENOMIC DNA]</scope>
    <source>
        <strain evidence="2 5">SRCM100892</strain>
    </source>
</reference>
<accession>A0A0Q0U4A8</accession>
<sequence length="86" mass="10108">MNIVQRQSIIVFFNNIKKIGPIKKIGDVDYVSKDMHYLILYVNKSNVEESLKKIRGFEMVRSAYISPRSDLRVDYSQDYSAEEDEQ</sequence>
<dbReference type="RefSeq" id="WP_002833457.1">
    <property type="nucleotide sequence ID" value="NZ_BEWQ01000003.1"/>
</dbReference>
<dbReference type="Pfam" id="PF09902">
    <property type="entry name" value="DUF2129"/>
    <property type="match status" value="1"/>
</dbReference>
<evidence type="ECO:0000313" key="4">
    <source>
        <dbReference type="EMBL" id="WEA57169.1"/>
    </source>
</evidence>
<gene>
    <name evidence="3" type="ORF">ITQ90_07525</name>
    <name evidence="4" type="ORF">PWB86_08275</name>
    <name evidence="2" type="ORF">S100892_00955</name>
</gene>
<evidence type="ECO:0000313" key="5">
    <source>
        <dbReference type="Proteomes" id="UP000196118"/>
    </source>
</evidence>
<proteinExistence type="predicted"/>
<dbReference type="EMBL" id="JADOFP010000005">
    <property type="protein sequence ID" value="MBF7115326.1"/>
    <property type="molecule type" value="Genomic_DNA"/>
</dbReference>
<dbReference type="GeneID" id="33062343"/>
<dbReference type="InterPro" id="IPR016979">
    <property type="entry name" value="DUF2129"/>
</dbReference>
<dbReference type="AlphaFoldDB" id="A0A0Q0U4A8"/>
<dbReference type="Proteomes" id="UP000196118">
    <property type="component" value="Chromosome"/>
</dbReference>
<reference evidence="3" key="2">
    <citation type="submission" date="2020-11" db="EMBL/GenBank/DDBJ databases">
        <title>Antibiotic susceptibility profiles of Pediococcus pentosaceus from various origins and their implications for the safety assessment of strains with food-technology applications.</title>
        <authorList>
            <person name="Shani N."/>
            <person name="Oberhaensli S."/>
            <person name="Arias E."/>
        </authorList>
    </citation>
    <scope>NUCLEOTIDE SEQUENCE</scope>
    <source>
        <strain evidence="3">FAM 24207</strain>
    </source>
</reference>
<dbReference type="EMBL" id="CP021474">
    <property type="protein sequence ID" value="ARW19529.1"/>
    <property type="molecule type" value="Genomic_DNA"/>
</dbReference>
<evidence type="ECO:0000256" key="1">
    <source>
        <dbReference type="ARBA" id="ARBA00022490"/>
    </source>
</evidence>
<name>A0A0Q0U4A8_PEDPE</name>